<dbReference type="OrthoDB" id="5519595at2"/>
<dbReference type="Proteomes" id="UP000440224">
    <property type="component" value="Unassembled WGS sequence"/>
</dbReference>
<proteinExistence type="predicted"/>
<evidence type="ECO:0000313" key="1">
    <source>
        <dbReference type="EMBL" id="MRG94940.1"/>
    </source>
</evidence>
<protein>
    <submittedName>
        <fullName evidence="1">Uncharacterized protein</fullName>
    </submittedName>
</protein>
<gene>
    <name evidence="1" type="ORF">GF068_23895</name>
</gene>
<keyword evidence="2" id="KW-1185">Reference proteome</keyword>
<reference evidence="1 2" key="1">
    <citation type="submission" date="2019-10" db="EMBL/GenBank/DDBJ databases">
        <title>A soil myxobacterium in the family Polyangiaceae.</title>
        <authorList>
            <person name="Li Y."/>
            <person name="Wang J."/>
        </authorList>
    </citation>
    <scope>NUCLEOTIDE SEQUENCE [LARGE SCALE GENOMIC DNA]</scope>
    <source>
        <strain evidence="1 2">DSM 14734</strain>
    </source>
</reference>
<comment type="caution">
    <text evidence="1">The sequence shown here is derived from an EMBL/GenBank/DDBJ whole genome shotgun (WGS) entry which is preliminary data.</text>
</comment>
<dbReference type="RefSeq" id="WP_153821729.1">
    <property type="nucleotide sequence ID" value="NZ_WJIE01000006.1"/>
</dbReference>
<accession>A0A6N7PWY8</accession>
<organism evidence="1 2">
    <name type="scientific">Polyangium spumosum</name>
    <dbReference type="NCBI Taxonomy" id="889282"/>
    <lineage>
        <taxon>Bacteria</taxon>
        <taxon>Pseudomonadati</taxon>
        <taxon>Myxococcota</taxon>
        <taxon>Polyangia</taxon>
        <taxon>Polyangiales</taxon>
        <taxon>Polyangiaceae</taxon>
        <taxon>Polyangium</taxon>
    </lineage>
</organism>
<name>A0A6N7PWY8_9BACT</name>
<sequence length="89" mass="9676">MHVAFVVHMVKGADVEALLSDEIKRETQAVVMGLEDAEKMGFSASGIQQKPGQAVQIIIVARRDSPWIHRTLETSEGVAGFQMVDVNLG</sequence>
<evidence type="ECO:0000313" key="2">
    <source>
        <dbReference type="Proteomes" id="UP000440224"/>
    </source>
</evidence>
<dbReference type="EMBL" id="WJIE01000006">
    <property type="protein sequence ID" value="MRG94940.1"/>
    <property type="molecule type" value="Genomic_DNA"/>
</dbReference>
<dbReference type="AlphaFoldDB" id="A0A6N7PWY8"/>